<dbReference type="EnsemblBacteria" id="ABY35970">
    <property type="protein sequence ID" value="ABY35970"/>
    <property type="gene ID" value="Caur_2767"/>
</dbReference>
<dbReference type="SUPFAM" id="SSF48452">
    <property type="entry name" value="TPR-like"/>
    <property type="match status" value="1"/>
</dbReference>
<evidence type="ECO:0000313" key="1">
    <source>
        <dbReference type="EMBL" id="ABY35970.1"/>
    </source>
</evidence>
<dbReference type="PATRIC" id="fig|324602.8.peg.3117"/>
<dbReference type="Gene3D" id="1.25.40.10">
    <property type="entry name" value="Tetratricopeptide repeat domain"/>
    <property type="match status" value="1"/>
</dbReference>
<proteinExistence type="predicted"/>
<dbReference type="eggNOG" id="COG0457">
    <property type="taxonomic scope" value="Bacteria"/>
</dbReference>
<name>A9WK92_CHLAA</name>
<dbReference type="Proteomes" id="UP000002008">
    <property type="component" value="Chromosome"/>
</dbReference>
<dbReference type="AlphaFoldDB" id="A9WK92"/>
<dbReference type="InParanoid" id="A9WK92"/>
<dbReference type="EMBL" id="CP000909">
    <property type="protein sequence ID" value="ABY35970.1"/>
    <property type="molecule type" value="Genomic_DNA"/>
</dbReference>
<evidence type="ECO:0000313" key="2">
    <source>
        <dbReference type="Proteomes" id="UP000002008"/>
    </source>
</evidence>
<dbReference type="HOGENOM" id="CLU_679175_0_0_0"/>
<organism evidence="1 2">
    <name type="scientific">Chloroflexus aurantiacus (strain ATCC 29366 / DSM 635 / J-10-fl)</name>
    <dbReference type="NCBI Taxonomy" id="324602"/>
    <lineage>
        <taxon>Bacteria</taxon>
        <taxon>Bacillati</taxon>
        <taxon>Chloroflexota</taxon>
        <taxon>Chloroflexia</taxon>
        <taxon>Chloroflexales</taxon>
        <taxon>Chloroflexineae</taxon>
        <taxon>Chloroflexaceae</taxon>
        <taxon>Chloroflexus</taxon>
    </lineage>
</organism>
<dbReference type="KEGG" id="cau:Caur_2767"/>
<dbReference type="RefSeq" id="WP_012258623.1">
    <property type="nucleotide sequence ID" value="NC_010175.1"/>
</dbReference>
<dbReference type="InterPro" id="IPR011990">
    <property type="entry name" value="TPR-like_helical_dom_sf"/>
</dbReference>
<sequence length="416" mass="44811">MNQLAIRPQPLGIFALPAGYLVLPPTDEPCATTALAALLRGTTPTEWPQAWQFYAHALDGNITAALETLPSSPEPLAIYNRYVLTGSHIDHLALHIMLDGELACLHDVAAFTMGQRQEPPPLDQATGEIRALCLIAHAAAAIERGEPTAADHYFADAIAAATPVSPTLAGQIYLNRAELAMQTGGDVSLITRWLQQALDLIPAEGGSDMRARAALQLGQILQEYAGGQRGPLQAAVRCYQEALRFFQRETHPLEFAFIQNNLALAYLAMPMTDAGDRLRGAIAVQALRAALSIYDPDQHPQEWTSARLNLANALQYVHSARPADHLLEAVAIYEDLLRRRDPATDPGGYARILANLGNALAHLGVFAEARERLNAAAALFDQLGDETALATVRELLANIAICEAQGNYGSLSTPTV</sequence>
<dbReference type="STRING" id="324602.Caur_2767"/>
<accession>A9WK92</accession>
<keyword evidence="2" id="KW-1185">Reference proteome</keyword>
<gene>
    <name evidence="1" type="ordered locus">Caur_2767</name>
</gene>
<reference evidence="2" key="1">
    <citation type="journal article" date="2011" name="BMC Genomics">
        <title>Complete genome sequence of the filamentous anoxygenic phototrophic bacterium Chloroflexus aurantiacus.</title>
        <authorList>
            <person name="Tang K.H."/>
            <person name="Barry K."/>
            <person name="Chertkov O."/>
            <person name="Dalin E."/>
            <person name="Han C.S."/>
            <person name="Hauser L.J."/>
            <person name="Honchak B.M."/>
            <person name="Karbach L.E."/>
            <person name="Land M.L."/>
            <person name="Lapidus A."/>
            <person name="Larimer F.W."/>
            <person name="Mikhailova N."/>
            <person name="Pitluck S."/>
            <person name="Pierson B.K."/>
            <person name="Blankenship R.E."/>
        </authorList>
    </citation>
    <scope>NUCLEOTIDE SEQUENCE [LARGE SCALE GENOMIC DNA]</scope>
    <source>
        <strain evidence="2">ATCC 29366 / DSM 635 / J-10-fl</strain>
    </source>
</reference>
<protein>
    <submittedName>
        <fullName evidence="1">Tetratricopeptide TPR_4</fullName>
    </submittedName>
</protein>